<dbReference type="Pfam" id="PF00512">
    <property type="entry name" value="HisKA"/>
    <property type="match status" value="1"/>
</dbReference>
<organism evidence="10 11">
    <name type="scientific">Sphingosinicella rhizophila</name>
    <dbReference type="NCBI Taxonomy" id="3050082"/>
    <lineage>
        <taxon>Bacteria</taxon>
        <taxon>Pseudomonadati</taxon>
        <taxon>Pseudomonadota</taxon>
        <taxon>Alphaproteobacteria</taxon>
        <taxon>Sphingomonadales</taxon>
        <taxon>Sphingosinicellaceae</taxon>
        <taxon>Sphingosinicella</taxon>
    </lineage>
</organism>
<evidence type="ECO:0000259" key="7">
    <source>
        <dbReference type="PROSITE" id="PS50110"/>
    </source>
</evidence>
<dbReference type="SUPFAM" id="SSF47384">
    <property type="entry name" value="Homodimeric domain of signal transducing histidine kinase"/>
    <property type="match status" value="1"/>
</dbReference>
<keyword evidence="3 4" id="KW-0597">Phosphoprotein</keyword>
<dbReference type="PANTHER" id="PTHR43065:SF42">
    <property type="entry name" value="TWO-COMPONENT SENSOR PPRA"/>
    <property type="match status" value="1"/>
</dbReference>
<comment type="caution">
    <text evidence="10">The sequence shown here is derived from an EMBL/GenBank/DDBJ whole genome shotgun (WGS) entry which is preliminary data.</text>
</comment>
<dbReference type="RefSeq" id="WP_315727960.1">
    <property type="nucleotide sequence ID" value="NZ_JAVUPU010000010.1"/>
</dbReference>
<proteinExistence type="predicted"/>
<accession>A0ABU3QCE9</accession>
<evidence type="ECO:0000313" key="10">
    <source>
        <dbReference type="EMBL" id="MDT9600610.1"/>
    </source>
</evidence>
<evidence type="ECO:0000256" key="5">
    <source>
        <dbReference type="SAM" id="Coils"/>
    </source>
</evidence>
<dbReference type="PROSITE" id="PS50112">
    <property type="entry name" value="PAS"/>
    <property type="match status" value="2"/>
</dbReference>
<dbReference type="InterPro" id="IPR036890">
    <property type="entry name" value="HATPase_C_sf"/>
</dbReference>
<evidence type="ECO:0000259" key="9">
    <source>
        <dbReference type="PROSITE" id="PS50113"/>
    </source>
</evidence>
<dbReference type="SUPFAM" id="SSF55874">
    <property type="entry name" value="ATPase domain of HSP90 chaperone/DNA topoisomerase II/histidine kinase"/>
    <property type="match status" value="1"/>
</dbReference>
<dbReference type="EMBL" id="JAVUPU010000010">
    <property type="protein sequence ID" value="MDT9600610.1"/>
    <property type="molecule type" value="Genomic_DNA"/>
</dbReference>
<keyword evidence="5" id="KW-0175">Coiled coil</keyword>
<dbReference type="SMART" id="SM00091">
    <property type="entry name" value="PAS"/>
    <property type="match status" value="3"/>
</dbReference>
<dbReference type="InterPro" id="IPR004358">
    <property type="entry name" value="Sig_transdc_His_kin-like_C"/>
</dbReference>
<sequence>MMMNPAYSNSELFVGDGEMASLMRAKDWSRTSLGPVETWSQSLKVAVRILLTSRFDMWLGWGEDVAFLYNDAYRPTLGNKHPASLAQKTHLLWAEIWSEVGPLVRQVFEEGESTWSEALLLLLERNGYPEETYHTFSYSPVFDDSGRVGGLLCAVVEETDRIITGRRLDSLRILATELATAEAPQEVFAAAQTALAGNARDVPFSLIYLFEGDVAHLVGKTGFEGSHPAFSHTIDLTDAAHWPLASAGATIDLADLAELPRGPWQRPPERAVILSLQGQGGEVAHGAIVVGLNPHLLPDGAYRGYLELLAGQVTSGLASAEAYDTARRRAAALAEAARLREEAAEALREANLRLETEIEARTAERDRLRTLFQRAPGFMCILRGPDHVFEFMNEAYLQLVGHRDLAGLPARVALPEVEGQGYFDRLDEVYRTGQAFVGQNLEVDLQRAPGCPLEKRYLNLVYQPITEADGTITGIFAEGHDVTDHVRSEEALRQLNADLERQVIERTQARGLTWQVSPDLLGALNPQGYFETSNPAWQSVLGWSETEVASMSIFDLLHPDDVERTRTGFNLTQRGQPAIRFPNRYRCKDGSYRWISWVGIPEDGMVYCSGRDITEEVAAEAERDRLWALSEDLLARADYNGNLLAVNPAWTKVLGWSEQKLLTDAYVDIIHPDNHEHVIGLLDEMKRTGQPTRFENRILAASGVWTPIDWTVSPEPGGVQFIAVGRDLTEYKAREEELLVAQAALRQSQKMEAVGQLTGGLAHDFNNLLAGISGNLELLELRLGQGKTSGLDRYIGNAQDGARRAAALTQRLLAFSRRQTLDPKAIDMNALIAGMEELIRRTVGPAVHVEVVGAGGLWLTLVDPSQLENALLNLVINARDAMSDGGRITIETANKWLDTRAAKERELPPGQYVSLCVTDTGSGMAPEVIARAFDPFFTTKPLGQGTGLGLSMIHGFVRQSGGQVRIYSEVGSGTTMCLYLPRFTGEADDGAEAAGEAGTVEAGHGETIMVIDDDQAVRTLVVEVLREAGYAVIEAADGPRGIEVFKAARRVDLLITDVGLPGGLNGRQVADALRVIRPGLKVLFITGYAENAAIGNGLLEPGMEVITKPFGVAAFGAKVRDILDQ</sequence>
<dbReference type="PROSITE" id="PS50110">
    <property type="entry name" value="RESPONSE_REGULATORY"/>
    <property type="match status" value="1"/>
</dbReference>
<dbReference type="InterPro" id="IPR013656">
    <property type="entry name" value="PAS_4"/>
</dbReference>
<gene>
    <name evidence="10" type="ORF">RQX22_16740</name>
</gene>
<evidence type="ECO:0000256" key="3">
    <source>
        <dbReference type="ARBA" id="ARBA00022553"/>
    </source>
</evidence>
<dbReference type="InterPro" id="IPR013655">
    <property type="entry name" value="PAS_fold_3"/>
</dbReference>
<feature type="coiled-coil region" evidence="5">
    <location>
        <begin position="329"/>
        <end position="364"/>
    </location>
</feature>
<dbReference type="Gene3D" id="1.10.287.130">
    <property type="match status" value="1"/>
</dbReference>
<dbReference type="InterPro" id="IPR003594">
    <property type="entry name" value="HATPase_dom"/>
</dbReference>
<protein>
    <recommendedName>
        <fullName evidence="2">histidine kinase</fullName>
        <ecNumber evidence="2">2.7.13.3</ecNumber>
    </recommendedName>
</protein>
<feature type="domain" description="PAS" evidence="8">
    <location>
        <begin position="638"/>
        <end position="689"/>
    </location>
</feature>
<feature type="domain" description="Response regulatory" evidence="7">
    <location>
        <begin position="1007"/>
        <end position="1123"/>
    </location>
</feature>
<dbReference type="Proteomes" id="UP001259572">
    <property type="component" value="Unassembled WGS sequence"/>
</dbReference>
<evidence type="ECO:0000259" key="8">
    <source>
        <dbReference type="PROSITE" id="PS50112"/>
    </source>
</evidence>
<dbReference type="SMART" id="SM00086">
    <property type="entry name" value="PAC"/>
    <property type="match status" value="3"/>
</dbReference>
<dbReference type="Gene3D" id="3.40.50.2300">
    <property type="match status" value="1"/>
</dbReference>
<dbReference type="InterPro" id="IPR011006">
    <property type="entry name" value="CheY-like_superfamily"/>
</dbReference>
<dbReference type="SUPFAM" id="SSF55785">
    <property type="entry name" value="PYP-like sensor domain (PAS domain)"/>
    <property type="match status" value="3"/>
</dbReference>
<dbReference type="CDD" id="cd16919">
    <property type="entry name" value="HATPase_CckA-like"/>
    <property type="match status" value="1"/>
</dbReference>
<dbReference type="InterPro" id="IPR001610">
    <property type="entry name" value="PAC"/>
</dbReference>
<dbReference type="InterPro" id="IPR000700">
    <property type="entry name" value="PAS-assoc_C"/>
</dbReference>
<evidence type="ECO:0000313" key="11">
    <source>
        <dbReference type="Proteomes" id="UP001259572"/>
    </source>
</evidence>
<evidence type="ECO:0000256" key="1">
    <source>
        <dbReference type="ARBA" id="ARBA00000085"/>
    </source>
</evidence>
<evidence type="ECO:0000259" key="6">
    <source>
        <dbReference type="PROSITE" id="PS50109"/>
    </source>
</evidence>
<dbReference type="CDD" id="cd00082">
    <property type="entry name" value="HisKA"/>
    <property type="match status" value="1"/>
</dbReference>
<dbReference type="Pfam" id="PF02518">
    <property type="entry name" value="HATPase_c"/>
    <property type="match status" value="1"/>
</dbReference>
<dbReference type="CDD" id="cd18161">
    <property type="entry name" value="REC_hyHK_blue-like"/>
    <property type="match status" value="1"/>
</dbReference>
<feature type="modified residue" description="4-aspartylphosphate" evidence="4">
    <location>
        <position position="1057"/>
    </location>
</feature>
<evidence type="ECO:0000256" key="4">
    <source>
        <dbReference type="PROSITE-ProRule" id="PRU00169"/>
    </source>
</evidence>
<dbReference type="InterPro" id="IPR036097">
    <property type="entry name" value="HisK_dim/P_sf"/>
</dbReference>
<dbReference type="PANTHER" id="PTHR43065">
    <property type="entry name" value="SENSOR HISTIDINE KINASE"/>
    <property type="match status" value="1"/>
</dbReference>
<dbReference type="NCBIfam" id="TIGR00229">
    <property type="entry name" value="sensory_box"/>
    <property type="match status" value="2"/>
</dbReference>
<dbReference type="InterPro" id="IPR005467">
    <property type="entry name" value="His_kinase_dom"/>
</dbReference>
<dbReference type="SUPFAM" id="SSF52172">
    <property type="entry name" value="CheY-like"/>
    <property type="match status" value="1"/>
</dbReference>
<dbReference type="EC" id="2.7.13.3" evidence="2"/>
<dbReference type="InterPro" id="IPR003661">
    <property type="entry name" value="HisK_dim/P_dom"/>
</dbReference>
<evidence type="ECO:0000256" key="2">
    <source>
        <dbReference type="ARBA" id="ARBA00012438"/>
    </source>
</evidence>
<dbReference type="Gene3D" id="3.30.450.20">
    <property type="entry name" value="PAS domain"/>
    <property type="match status" value="4"/>
</dbReference>
<dbReference type="PRINTS" id="PR00344">
    <property type="entry name" value="BCTRLSENSOR"/>
</dbReference>
<dbReference type="SMART" id="SM00448">
    <property type="entry name" value="REC"/>
    <property type="match status" value="1"/>
</dbReference>
<dbReference type="SMART" id="SM00387">
    <property type="entry name" value="HATPase_c"/>
    <property type="match status" value="1"/>
</dbReference>
<comment type="catalytic activity">
    <reaction evidence="1">
        <text>ATP + protein L-histidine = ADP + protein N-phospho-L-histidine.</text>
        <dbReference type="EC" id="2.7.13.3"/>
    </reaction>
</comment>
<dbReference type="Pfam" id="PF08447">
    <property type="entry name" value="PAS_3"/>
    <property type="match status" value="2"/>
</dbReference>
<keyword evidence="11" id="KW-1185">Reference proteome</keyword>
<feature type="domain" description="PAC" evidence="9">
    <location>
        <begin position="439"/>
        <end position="494"/>
    </location>
</feature>
<dbReference type="PROSITE" id="PS50109">
    <property type="entry name" value="HIS_KIN"/>
    <property type="match status" value="1"/>
</dbReference>
<dbReference type="PROSITE" id="PS50113">
    <property type="entry name" value="PAC"/>
    <property type="match status" value="1"/>
</dbReference>
<dbReference type="InterPro" id="IPR001789">
    <property type="entry name" value="Sig_transdc_resp-reg_receiver"/>
</dbReference>
<dbReference type="InterPro" id="IPR000014">
    <property type="entry name" value="PAS"/>
</dbReference>
<dbReference type="CDD" id="cd00130">
    <property type="entry name" value="PAS"/>
    <property type="match status" value="2"/>
</dbReference>
<feature type="domain" description="Histidine kinase" evidence="6">
    <location>
        <begin position="760"/>
        <end position="984"/>
    </location>
</feature>
<dbReference type="Gene3D" id="3.30.565.10">
    <property type="entry name" value="Histidine kinase-like ATPase, C-terminal domain"/>
    <property type="match status" value="1"/>
</dbReference>
<dbReference type="InterPro" id="IPR035965">
    <property type="entry name" value="PAS-like_dom_sf"/>
</dbReference>
<feature type="domain" description="PAS" evidence="8">
    <location>
        <begin position="523"/>
        <end position="576"/>
    </location>
</feature>
<dbReference type="Pfam" id="PF00072">
    <property type="entry name" value="Response_reg"/>
    <property type="match status" value="1"/>
</dbReference>
<reference evidence="10 11" key="1">
    <citation type="submission" date="2023-05" db="EMBL/GenBank/DDBJ databases">
        <authorList>
            <person name="Guo Y."/>
        </authorList>
    </citation>
    <scope>NUCLEOTIDE SEQUENCE [LARGE SCALE GENOMIC DNA]</scope>
    <source>
        <strain evidence="10 11">GR2756</strain>
    </source>
</reference>
<name>A0ABU3QCE9_9SPHN</name>
<dbReference type="SMART" id="SM00388">
    <property type="entry name" value="HisKA"/>
    <property type="match status" value="1"/>
</dbReference>
<dbReference type="Pfam" id="PF08448">
    <property type="entry name" value="PAS_4"/>
    <property type="match status" value="1"/>
</dbReference>